<dbReference type="SUPFAM" id="SSF69593">
    <property type="entry name" value="Glycerol-3-phosphate (1)-acyltransferase"/>
    <property type="match status" value="1"/>
</dbReference>
<gene>
    <name evidence="2" type="ORF">SAMN02799620_01178</name>
</gene>
<dbReference type="SMART" id="SM00563">
    <property type="entry name" value="PlsC"/>
    <property type="match status" value="1"/>
</dbReference>
<dbReference type="PIRSF" id="PIRSF016753">
    <property type="entry name" value="P_lipid/glycerol_ac_tran_prd"/>
    <property type="match status" value="1"/>
</dbReference>
<reference evidence="3" key="1">
    <citation type="submission" date="2016-10" db="EMBL/GenBank/DDBJ databases">
        <authorList>
            <person name="Varghese N."/>
            <person name="Submissions S."/>
        </authorList>
    </citation>
    <scope>NUCLEOTIDE SEQUENCE [LARGE SCALE GENOMIC DNA]</scope>
    <source>
        <strain evidence="3">UNC267MFSha1.1M11</strain>
    </source>
</reference>
<feature type="domain" description="Phospholipid/glycerol acyltransferase" evidence="1">
    <location>
        <begin position="55"/>
        <end position="173"/>
    </location>
</feature>
<dbReference type="InterPro" id="IPR016676">
    <property type="entry name" value="P_lipid/glycerol_AcTrfase_prd"/>
</dbReference>
<dbReference type="PANTHER" id="PTHR22753:SF48">
    <property type="entry name" value="PHOSPHOLIPID_GLYCEROL ACYLTRANSFERASE DOMAIN-CONTAINING PROTEIN"/>
    <property type="match status" value="1"/>
</dbReference>
<accession>A0A1G4VMA2</accession>
<dbReference type="EMBL" id="FMUB01000002">
    <property type="protein sequence ID" value="SCX08174.1"/>
    <property type="molecule type" value="Genomic_DNA"/>
</dbReference>
<keyword evidence="2" id="KW-0808">Transferase</keyword>
<evidence type="ECO:0000259" key="1">
    <source>
        <dbReference type="SMART" id="SM00563"/>
    </source>
</evidence>
<dbReference type="CDD" id="cd07987">
    <property type="entry name" value="LPLAT_MGAT-like"/>
    <property type="match status" value="1"/>
</dbReference>
<dbReference type="STRING" id="1502745.SAMN02799620_01178"/>
<dbReference type="PANTHER" id="PTHR22753">
    <property type="entry name" value="TRANSMEMBRANE PROTEIN 68"/>
    <property type="match status" value="1"/>
</dbReference>
<name>A0A1G4VMA2_9MYCO</name>
<keyword evidence="2" id="KW-0012">Acyltransferase</keyword>
<proteinExistence type="predicted"/>
<dbReference type="InterPro" id="IPR002123">
    <property type="entry name" value="Plipid/glycerol_acylTrfase"/>
</dbReference>
<dbReference type="RefSeq" id="WP_090354530.1">
    <property type="nucleotide sequence ID" value="NZ_FMUB01000002.1"/>
</dbReference>
<sequence>MKNAAARTEQIIEQPARVRALRKLVEATADGLWPAIELSRPYIDGTENLPRDGRFFLVGNHTQTGMGEAWLTCLAVRRAIGTRVRPLTERGMGSMPGPMGDVLAACGGVVGTPENATKLMQNNETLLVFPGGGREIGKFKGEEYQLKWQGRAGFARVAIANDYPIVPFGYVGGDDIYHSITPRDSLLGRLTEKLGLAVTGKPDMTMPLVRGIGPTLIPSPQRNYLRFGQPIDTTQPAGVSDDEWVETVKKTTQTAVENILRELQDIRAEDPFRQLNPLAWRDAVQPQSAVS</sequence>
<organism evidence="2 3">
    <name type="scientific">Mycolicibacterium fluoranthenivorans</name>
    <dbReference type="NCBI Taxonomy" id="258505"/>
    <lineage>
        <taxon>Bacteria</taxon>
        <taxon>Bacillati</taxon>
        <taxon>Actinomycetota</taxon>
        <taxon>Actinomycetes</taxon>
        <taxon>Mycobacteriales</taxon>
        <taxon>Mycobacteriaceae</taxon>
        <taxon>Mycolicibacterium</taxon>
    </lineage>
</organism>
<dbReference type="GO" id="GO:0016020">
    <property type="term" value="C:membrane"/>
    <property type="evidence" value="ECO:0007669"/>
    <property type="project" value="TreeGrafter"/>
</dbReference>
<dbReference type="GO" id="GO:0016746">
    <property type="term" value="F:acyltransferase activity"/>
    <property type="evidence" value="ECO:0007669"/>
    <property type="project" value="UniProtKB-KW"/>
</dbReference>
<evidence type="ECO:0000313" key="3">
    <source>
        <dbReference type="Proteomes" id="UP000199707"/>
    </source>
</evidence>
<protein>
    <submittedName>
        <fullName evidence="2">Acyltransferase</fullName>
    </submittedName>
</protein>
<dbReference type="Proteomes" id="UP000199707">
    <property type="component" value="Unassembled WGS sequence"/>
</dbReference>
<dbReference type="AlphaFoldDB" id="A0A1G4VMA2"/>
<evidence type="ECO:0000313" key="2">
    <source>
        <dbReference type="EMBL" id="SCX08174.1"/>
    </source>
</evidence>
<dbReference type="Pfam" id="PF01553">
    <property type="entry name" value="Acyltransferase"/>
    <property type="match status" value="1"/>
</dbReference>